<keyword evidence="5" id="KW-1185">Reference proteome</keyword>
<feature type="coiled-coil region" evidence="2">
    <location>
        <begin position="214"/>
        <end position="270"/>
    </location>
</feature>
<evidence type="ECO:0000313" key="4">
    <source>
        <dbReference type="EMBL" id="MCV2370485.1"/>
    </source>
</evidence>
<dbReference type="InterPro" id="IPR001107">
    <property type="entry name" value="Band_7"/>
</dbReference>
<dbReference type="Gene3D" id="3.30.479.30">
    <property type="entry name" value="Band 7 domain"/>
    <property type="match status" value="1"/>
</dbReference>
<evidence type="ECO:0000313" key="5">
    <source>
        <dbReference type="Proteomes" id="UP001209701"/>
    </source>
</evidence>
<name>A0ABT2YK99_9BURK</name>
<accession>A0ABT2YK99</accession>
<evidence type="ECO:0000256" key="2">
    <source>
        <dbReference type="SAM" id="Coils"/>
    </source>
</evidence>
<comment type="subcellular location">
    <subcellularLocation>
        <location evidence="1">Membrane</location>
        <topology evidence="1">Single-pass membrane protein</topology>
    </subcellularLocation>
</comment>
<sequence>MSINNRYRVDGYARPGAMLRDLGLALLALLVLVWLWPLRTVPTGSRGVITVGGAIKGIEAEGFTLIAPWQRLDIFNIRAEEASVENAEGSTSDTQPVKVSLTVRYSIQTHRVAEVFEKYSHDGNLQSYVQTATQEVFKAVTAKYNAPDLIAKRGLVSSDILSALRLKLELYGAQVINVDMRNFSFSADYMSAINQKVTQEQLRLAAENKVRTVEAEQKQKVAVAEAEATALKAKADGEAYANLKIATAQADALRIQNSALAQNKDVLELRRIEVEMVKAGKWNGALPVNVYAGAPIPFFNPGGATAK</sequence>
<proteinExistence type="predicted"/>
<dbReference type="PANTHER" id="PTHR23222">
    <property type="entry name" value="PROHIBITIN"/>
    <property type="match status" value="1"/>
</dbReference>
<dbReference type="Proteomes" id="UP001209701">
    <property type="component" value="Unassembled WGS sequence"/>
</dbReference>
<dbReference type="Pfam" id="PF01145">
    <property type="entry name" value="Band_7"/>
    <property type="match status" value="1"/>
</dbReference>
<dbReference type="PANTHER" id="PTHR23222:SF0">
    <property type="entry name" value="PROHIBITIN 1"/>
    <property type="match status" value="1"/>
</dbReference>
<evidence type="ECO:0000259" key="3">
    <source>
        <dbReference type="SMART" id="SM00244"/>
    </source>
</evidence>
<organism evidence="4 5">
    <name type="scientific">Roseateles oligotrophus</name>
    <dbReference type="NCBI Taxonomy" id="1769250"/>
    <lineage>
        <taxon>Bacteria</taxon>
        <taxon>Pseudomonadati</taxon>
        <taxon>Pseudomonadota</taxon>
        <taxon>Betaproteobacteria</taxon>
        <taxon>Burkholderiales</taxon>
        <taxon>Sphaerotilaceae</taxon>
        <taxon>Roseateles</taxon>
    </lineage>
</organism>
<dbReference type="EMBL" id="JAJIRN010000009">
    <property type="protein sequence ID" value="MCV2370485.1"/>
    <property type="molecule type" value="Genomic_DNA"/>
</dbReference>
<evidence type="ECO:0000256" key="1">
    <source>
        <dbReference type="ARBA" id="ARBA00004167"/>
    </source>
</evidence>
<feature type="domain" description="Band 7" evidence="3">
    <location>
        <begin position="36"/>
        <end position="197"/>
    </location>
</feature>
<dbReference type="RefSeq" id="WP_263573067.1">
    <property type="nucleotide sequence ID" value="NZ_JAJIRN010000009.1"/>
</dbReference>
<comment type="caution">
    <text evidence="4">The sequence shown here is derived from an EMBL/GenBank/DDBJ whole genome shotgun (WGS) entry which is preliminary data.</text>
</comment>
<keyword evidence="2" id="KW-0175">Coiled coil</keyword>
<reference evidence="4 5" key="1">
    <citation type="submission" date="2021-11" db="EMBL/GenBank/DDBJ databases">
        <authorList>
            <person name="Liang Q."/>
            <person name="Mou H."/>
            <person name="Liu Z."/>
        </authorList>
    </citation>
    <scope>NUCLEOTIDE SEQUENCE [LARGE SCALE GENOMIC DNA]</scope>
    <source>
        <strain evidence="4 5">CHU3</strain>
    </source>
</reference>
<dbReference type="SUPFAM" id="SSF117892">
    <property type="entry name" value="Band 7/SPFH domain"/>
    <property type="match status" value="1"/>
</dbReference>
<dbReference type="InterPro" id="IPR036013">
    <property type="entry name" value="Band_7/SPFH_dom_sf"/>
</dbReference>
<gene>
    <name evidence="4" type="ORF">LNV07_20580</name>
</gene>
<dbReference type="CDD" id="cd03401">
    <property type="entry name" value="SPFH_prohibitin"/>
    <property type="match status" value="1"/>
</dbReference>
<protein>
    <submittedName>
        <fullName evidence="4">Prohibitin family protein</fullName>
    </submittedName>
</protein>
<dbReference type="InterPro" id="IPR000163">
    <property type="entry name" value="Prohibitin"/>
</dbReference>
<dbReference type="SMART" id="SM00244">
    <property type="entry name" value="PHB"/>
    <property type="match status" value="1"/>
</dbReference>